<dbReference type="PANTHER" id="PTHR10775:SF193">
    <property type="entry name" value="DUF4216 DOMAIN-CONTAINING PROTEIN"/>
    <property type="match status" value="1"/>
</dbReference>
<sequence>MENTSAFYLKYSRKPCHFDCHRKFLPLNHFYRRDNTSFLKDKIERSAPPPRLNGRELWARVRSIPSAIEEPNEKPSGYGVGHKWTKQSIFWELPYWKNLLIRHNLDLMHTEKNVFDNIFNTLMGVKGKTKDGLMSRKDVALYCSRPGIEVQSDSVGPINKAVYKVTHTQAQCILE</sequence>
<dbReference type="OrthoDB" id="1100107at2759"/>
<comment type="caution">
    <text evidence="1">The sequence shown here is derived from an EMBL/GenBank/DDBJ whole genome shotgun (WGS) entry which is preliminary data.</text>
</comment>
<accession>A0A9P0ZDY3</accession>
<reference evidence="1" key="1">
    <citation type="submission" date="2022-07" db="EMBL/GenBank/DDBJ databases">
        <authorList>
            <person name="Macas J."/>
            <person name="Novak P."/>
            <person name="Neumann P."/>
        </authorList>
    </citation>
    <scope>NUCLEOTIDE SEQUENCE</scope>
</reference>
<organism evidence="1 2">
    <name type="scientific">Cuscuta europaea</name>
    <name type="common">European dodder</name>
    <dbReference type="NCBI Taxonomy" id="41803"/>
    <lineage>
        <taxon>Eukaryota</taxon>
        <taxon>Viridiplantae</taxon>
        <taxon>Streptophyta</taxon>
        <taxon>Embryophyta</taxon>
        <taxon>Tracheophyta</taxon>
        <taxon>Spermatophyta</taxon>
        <taxon>Magnoliopsida</taxon>
        <taxon>eudicotyledons</taxon>
        <taxon>Gunneridae</taxon>
        <taxon>Pentapetalae</taxon>
        <taxon>asterids</taxon>
        <taxon>lamiids</taxon>
        <taxon>Solanales</taxon>
        <taxon>Convolvulaceae</taxon>
        <taxon>Cuscuteae</taxon>
        <taxon>Cuscuta</taxon>
        <taxon>Cuscuta subgen. Cuscuta</taxon>
    </lineage>
</organism>
<dbReference type="Proteomes" id="UP001152484">
    <property type="component" value="Unassembled WGS sequence"/>
</dbReference>
<evidence type="ECO:0000313" key="2">
    <source>
        <dbReference type="Proteomes" id="UP001152484"/>
    </source>
</evidence>
<protein>
    <submittedName>
        <fullName evidence="1">Uncharacterized protein</fullName>
    </submittedName>
</protein>
<gene>
    <name evidence="1" type="ORF">CEURO_LOCUS13250</name>
</gene>
<dbReference type="PANTHER" id="PTHR10775">
    <property type="entry name" value="OS08G0208400 PROTEIN"/>
    <property type="match status" value="1"/>
</dbReference>
<proteinExistence type="predicted"/>
<dbReference type="EMBL" id="CAMAPE010000035">
    <property type="protein sequence ID" value="CAH9096101.1"/>
    <property type="molecule type" value="Genomic_DNA"/>
</dbReference>
<evidence type="ECO:0000313" key="1">
    <source>
        <dbReference type="EMBL" id="CAH9096101.1"/>
    </source>
</evidence>
<keyword evidence="2" id="KW-1185">Reference proteome</keyword>
<dbReference type="AlphaFoldDB" id="A0A9P0ZDY3"/>
<name>A0A9P0ZDY3_CUSEU</name>